<feature type="transmembrane region" description="Helical" evidence="6">
    <location>
        <begin position="771"/>
        <end position="790"/>
    </location>
</feature>
<name>A0ABT6RFZ2_9BACT</name>
<dbReference type="Pfam" id="PF12704">
    <property type="entry name" value="MacB_PCD"/>
    <property type="match status" value="2"/>
</dbReference>
<dbReference type="PANTHER" id="PTHR30572:SF18">
    <property type="entry name" value="ABC-TYPE MACROLIDE FAMILY EXPORT SYSTEM PERMEASE COMPONENT 2"/>
    <property type="match status" value="1"/>
</dbReference>
<evidence type="ECO:0000313" key="9">
    <source>
        <dbReference type="EMBL" id="MDI3321488.1"/>
    </source>
</evidence>
<sequence length="807" mass="91503">MIRNYFKTAWRNLLKNKIFSFINISGLSIGIAAFLLIISYLRFEYSFDTFNVNKDRIYRVPMVISETNGKPQTFAFTFPALAPAMKKDFPEIEEIVRFRRRWGVVQYEDQKIVENGMVYYVDPGVFNVFTFPFEKGDPVNAFTQLNDAVITHSTAQKYFGSENPVGKLLRYDHEDYKVTAVLEDIPANAHLQFHILLNYNKYIQLTRGGADKSWTWSDFYTYLLLKPGTDAAALQKKMPAFTDRYMGDLMRKNGYSVSFNLQPLKDIHTKSNYDYEMAGSGNLSYLKYLGIAALFILLIALINYVNLSTAHSLERSKEVGVRKVVGASTQQLVRQFLAETFLVNMMAIVLGLIFFKLSLPFFARLINQDAAALQTNNWIFWLGIIALFVVSTLVAGFYPAFVLSSFRPVQTLKSAAGGATIKDRAFFRKSLVILQYSIAIILIGSAIGFYKQLKFMSSRDLGINIDQTLVLQQTVDMDSSKNLIVEKAIHDLQQIPGVEYVTVSTDVPGGEVGSSEGFRLLSSNDDKRCRTFGIDEYFVPHFGLSILAGRNFDKDKAFGTDTTQPVSIIVNETAAKVFGFAKPAEAINQQLQAANGTMCKIVGVMNDYHQQSLRYSYDPVIYYPNRHIDMNNFSLKLKTNNIEQVMAQARQTWSAAFPQSPLQYFFLDEFFNRQYKDDQLFSTVLWWFTVLAIIIANLGLLGLSLYSIAKRTKEIGIRKVLGANIAQITALVTKDYIKLMLYAGLIAIPIAYLLLQSWLKDYAFHIRIGLWFFFLPLLLITLVAFVTIAYQAMRAASANPVKSLRTE</sequence>
<evidence type="ECO:0000256" key="5">
    <source>
        <dbReference type="ARBA" id="ARBA00023136"/>
    </source>
</evidence>
<dbReference type="InterPro" id="IPR050250">
    <property type="entry name" value="Macrolide_Exporter_MacB"/>
</dbReference>
<reference evidence="9 10" key="1">
    <citation type="submission" date="2023-05" db="EMBL/GenBank/DDBJ databases">
        <title>Genome sequence of Pinibacter sp. MAH-24.</title>
        <authorList>
            <person name="Huq M.A."/>
        </authorList>
    </citation>
    <scope>NUCLEOTIDE SEQUENCE [LARGE SCALE GENOMIC DNA]</scope>
    <source>
        <strain evidence="9 10">MAH-24</strain>
    </source>
</reference>
<keyword evidence="2" id="KW-1003">Cell membrane</keyword>
<feature type="domain" description="MacB-like periplasmic core" evidence="8">
    <location>
        <begin position="20"/>
        <end position="239"/>
    </location>
</feature>
<comment type="caution">
    <text evidence="9">The sequence shown here is derived from an EMBL/GenBank/DDBJ whole genome shotgun (WGS) entry which is preliminary data.</text>
</comment>
<feature type="transmembrane region" description="Helical" evidence="6">
    <location>
        <begin position="739"/>
        <end position="759"/>
    </location>
</feature>
<feature type="transmembrane region" description="Helical" evidence="6">
    <location>
        <begin position="684"/>
        <end position="709"/>
    </location>
</feature>
<feature type="transmembrane region" description="Helical" evidence="6">
    <location>
        <begin position="431"/>
        <end position="450"/>
    </location>
</feature>
<evidence type="ECO:0000259" key="7">
    <source>
        <dbReference type="Pfam" id="PF02687"/>
    </source>
</evidence>
<feature type="transmembrane region" description="Helical" evidence="6">
    <location>
        <begin position="285"/>
        <end position="307"/>
    </location>
</feature>
<keyword evidence="4 6" id="KW-1133">Transmembrane helix</keyword>
<keyword evidence="5 6" id="KW-0472">Membrane</keyword>
<organism evidence="9 10">
    <name type="scientific">Pinibacter soli</name>
    <dbReference type="NCBI Taxonomy" id="3044211"/>
    <lineage>
        <taxon>Bacteria</taxon>
        <taxon>Pseudomonadati</taxon>
        <taxon>Bacteroidota</taxon>
        <taxon>Chitinophagia</taxon>
        <taxon>Chitinophagales</taxon>
        <taxon>Chitinophagaceae</taxon>
        <taxon>Pinibacter</taxon>
    </lineage>
</organism>
<feature type="domain" description="ABC3 transporter permease C-terminal" evidence="7">
    <location>
        <begin position="291"/>
        <end position="405"/>
    </location>
</feature>
<feature type="domain" description="MacB-like periplasmic core" evidence="8">
    <location>
        <begin position="452"/>
        <end position="651"/>
    </location>
</feature>
<dbReference type="Pfam" id="PF02687">
    <property type="entry name" value="FtsX"/>
    <property type="match status" value="2"/>
</dbReference>
<dbReference type="PANTHER" id="PTHR30572">
    <property type="entry name" value="MEMBRANE COMPONENT OF TRANSPORTER-RELATED"/>
    <property type="match status" value="1"/>
</dbReference>
<evidence type="ECO:0000259" key="8">
    <source>
        <dbReference type="Pfam" id="PF12704"/>
    </source>
</evidence>
<evidence type="ECO:0000313" key="10">
    <source>
        <dbReference type="Proteomes" id="UP001226434"/>
    </source>
</evidence>
<evidence type="ECO:0000256" key="4">
    <source>
        <dbReference type="ARBA" id="ARBA00022989"/>
    </source>
</evidence>
<dbReference type="RefSeq" id="WP_282335598.1">
    <property type="nucleotide sequence ID" value="NZ_JASBRG010000007.1"/>
</dbReference>
<dbReference type="InterPro" id="IPR003838">
    <property type="entry name" value="ABC3_permease_C"/>
</dbReference>
<gene>
    <name evidence="9" type="ORF">QJ048_16960</name>
</gene>
<feature type="transmembrane region" description="Helical" evidence="6">
    <location>
        <begin position="21"/>
        <end position="41"/>
    </location>
</feature>
<protein>
    <submittedName>
        <fullName evidence="9">ABC transporter permease</fullName>
    </submittedName>
</protein>
<keyword evidence="10" id="KW-1185">Reference proteome</keyword>
<accession>A0ABT6RFZ2</accession>
<feature type="domain" description="ABC3 transporter permease C-terminal" evidence="7">
    <location>
        <begin position="688"/>
        <end position="800"/>
    </location>
</feature>
<feature type="transmembrane region" description="Helical" evidence="6">
    <location>
        <begin position="378"/>
        <end position="403"/>
    </location>
</feature>
<evidence type="ECO:0000256" key="6">
    <source>
        <dbReference type="SAM" id="Phobius"/>
    </source>
</evidence>
<keyword evidence="3 6" id="KW-0812">Transmembrane</keyword>
<comment type="subcellular location">
    <subcellularLocation>
        <location evidence="1">Cell membrane</location>
        <topology evidence="1">Multi-pass membrane protein</topology>
    </subcellularLocation>
</comment>
<dbReference type="Proteomes" id="UP001226434">
    <property type="component" value="Unassembled WGS sequence"/>
</dbReference>
<dbReference type="InterPro" id="IPR025857">
    <property type="entry name" value="MacB_PCD"/>
</dbReference>
<dbReference type="EMBL" id="JASBRG010000007">
    <property type="protein sequence ID" value="MDI3321488.1"/>
    <property type="molecule type" value="Genomic_DNA"/>
</dbReference>
<evidence type="ECO:0000256" key="3">
    <source>
        <dbReference type="ARBA" id="ARBA00022692"/>
    </source>
</evidence>
<evidence type="ECO:0000256" key="1">
    <source>
        <dbReference type="ARBA" id="ARBA00004651"/>
    </source>
</evidence>
<evidence type="ECO:0000256" key="2">
    <source>
        <dbReference type="ARBA" id="ARBA00022475"/>
    </source>
</evidence>
<proteinExistence type="predicted"/>
<feature type="transmembrane region" description="Helical" evidence="6">
    <location>
        <begin position="341"/>
        <end position="366"/>
    </location>
</feature>